<dbReference type="GO" id="GO:0031267">
    <property type="term" value="F:small GTPase binding"/>
    <property type="evidence" value="ECO:0007669"/>
    <property type="project" value="TreeGrafter"/>
</dbReference>
<accession>A0A4D9DVM3</accession>
<organism evidence="4 5">
    <name type="scientific">Platysternon megacephalum</name>
    <name type="common">big-headed turtle</name>
    <dbReference type="NCBI Taxonomy" id="55544"/>
    <lineage>
        <taxon>Eukaryota</taxon>
        <taxon>Metazoa</taxon>
        <taxon>Chordata</taxon>
        <taxon>Craniata</taxon>
        <taxon>Vertebrata</taxon>
        <taxon>Euteleostomi</taxon>
        <taxon>Archelosauria</taxon>
        <taxon>Testudinata</taxon>
        <taxon>Testudines</taxon>
        <taxon>Cryptodira</taxon>
        <taxon>Durocryptodira</taxon>
        <taxon>Testudinoidea</taxon>
        <taxon>Platysternidae</taxon>
        <taxon>Platysternon</taxon>
    </lineage>
</organism>
<keyword evidence="5" id="KW-1185">Reference proteome</keyword>
<dbReference type="OrthoDB" id="159449at2759"/>
<dbReference type="SUPFAM" id="SSF47923">
    <property type="entry name" value="Ypt/Rab-GAP domain of gyp1p"/>
    <property type="match status" value="1"/>
</dbReference>
<protein>
    <submittedName>
        <fullName evidence="4">Ran-binding protein 10</fullName>
    </submittedName>
</protein>
<dbReference type="AlphaFoldDB" id="A0A4D9DVM3"/>
<dbReference type="InterPro" id="IPR000195">
    <property type="entry name" value="Rab-GAP-TBC_dom"/>
</dbReference>
<dbReference type="PROSITE" id="PS50086">
    <property type="entry name" value="TBC_RABGAP"/>
    <property type="match status" value="1"/>
</dbReference>
<dbReference type="SMART" id="SM00164">
    <property type="entry name" value="TBC"/>
    <property type="match status" value="1"/>
</dbReference>
<evidence type="ECO:0000313" key="5">
    <source>
        <dbReference type="Proteomes" id="UP000297703"/>
    </source>
</evidence>
<feature type="region of interest" description="Disordered" evidence="2">
    <location>
        <begin position="1"/>
        <end position="46"/>
    </location>
</feature>
<dbReference type="Proteomes" id="UP000297703">
    <property type="component" value="Unassembled WGS sequence"/>
</dbReference>
<dbReference type="PANTHER" id="PTHR47219">
    <property type="entry name" value="RAB GTPASE-ACTIVATING PROTEIN 1-LIKE"/>
    <property type="match status" value="1"/>
</dbReference>
<dbReference type="InterPro" id="IPR050302">
    <property type="entry name" value="Rab_GAP_TBC_domain"/>
</dbReference>
<reference evidence="4 5" key="1">
    <citation type="submission" date="2019-04" db="EMBL/GenBank/DDBJ databases">
        <title>Draft genome of the big-headed turtle Platysternon megacephalum.</title>
        <authorList>
            <person name="Gong S."/>
        </authorList>
    </citation>
    <scope>NUCLEOTIDE SEQUENCE [LARGE SCALE GENOMIC DNA]</scope>
    <source>
        <strain evidence="4">DO16091913</strain>
        <tissue evidence="4">Muscle</tissue>
    </source>
</reference>
<dbReference type="InterPro" id="IPR035969">
    <property type="entry name" value="Rab-GAP_TBC_sf"/>
</dbReference>
<dbReference type="STRING" id="55544.A0A4D9DVM3"/>
<sequence>MAKSRGTNGLGAPGSRESLAGAPGEAGAGDELSSLGSDSEINGGGGERRVDKFGFIVGSQSAEGPLEEVPLEVLRQRESKWLDMLNNWDKWMAKKHKKIRLRCQKGIPPSLRGRAWQYLSGGKVKLEQNAGRFDELDVSPGDPKWLDVIERDLHRQFPFHEMFVSRGGHGQQDLFRVLKAYTLYRPEEGYCQAQAPVAAVLLMHMPAEQAFWCLVQICEKYLPGYYSEKLVSEGGQEGEVPLTPLSLPPRKQLVAAWVSSRTVGFLCLR</sequence>
<dbReference type="FunFam" id="1.10.8.270:FF:000007">
    <property type="entry name" value="TBC1 domain family member 10A"/>
    <property type="match status" value="1"/>
</dbReference>
<dbReference type="EMBL" id="QXTE01000236">
    <property type="protein sequence ID" value="TFK01217.1"/>
    <property type="molecule type" value="Genomic_DNA"/>
</dbReference>
<evidence type="ECO:0000313" key="4">
    <source>
        <dbReference type="EMBL" id="TFK01217.1"/>
    </source>
</evidence>
<dbReference type="Pfam" id="PF00566">
    <property type="entry name" value="RabGAP-TBC"/>
    <property type="match status" value="1"/>
</dbReference>
<dbReference type="PANTHER" id="PTHR47219:SF23">
    <property type="entry name" value="TBC1 DOMAIN FAMILY MEMBER 10A"/>
    <property type="match status" value="1"/>
</dbReference>
<name>A0A4D9DVM3_9SAUR</name>
<evidence type="ECO:0000256" key="2">
    <source>
        <dbReference type="SAM" id="MobiDB-lite"/>
    </source>
</evidence>
<comment type="caution">
    <text evidence="4">The sequence shown here is derived from an EMBL/GenBank/DDBJ whole genome shotgun (WGS) entry which is preliminary data.</text>
</comment>
<evidence type="ECO:0000259" key="3">
    <source>
        <dbReference type="PROSITE" id="PS50086"/>
    </source>
</evidence>
<dbReference type="FunFam" id="1.10.10.750:FF:000001">
    <property type="entry name" value="TBC1 domain family member 10A"/>
    <property type="match status" value="1"/>
</dbReference>
<keyword evidence="1" id="KW-0343">GTPase activation</keyword>
<dbReference type="GO" id="GO:0005096">
    <property type="term" value="F:GTPase activator activity"/>
    <property type="evidence" value="ECO:0007669"/>
    <property type="project" value="UniProtKB-KW"/>
</dbReference>
<dbReference type="Gene3D" id="1.10.10.750">
    <property type="entry name" value="Ypt/Rab-GAP domain of gyp1p, domain 1"/>
    <property type="match status" value="1"/>
</dbReference>
<evidence type="ECO:0000256" key="1">
    <source>
        <dbReference type="ARBA" id="ARBA00022468"/>
    </source>
</evidence>
<dbReference type="Gene3D" id="1.10.8.270">
    <property type="entry name" value="putative rabgap domain of human tbc1 domain family member 14 like domains"/>
    <property type="match status" value="1"/>
</dbReference>
<gene>
    <name evidence="4" type="ORF">DR999_PMT16594</name>
</gene>
<reference evidence="4 5" key="2">
    <citation type="submission" date="2019-04" db="EMBL/GenBank/DDBJ databases">
        <title>The genome sequence of big-headed turtle.</title>
        <authorList>
            <person name="Gong S."/>
        </authorList>
    </citation>
    <scope>NUCLEOTIDE SEQUENCE [LARGE SCALE GENOMIC DNA]</scope>
    <source>
        <strain evidence="4">DO16091913</strain>
        <tissue evidence="4">Muscle</tissue>
    </source>
</reference>
<feature type="domain" description="Rab-GAP TBC" evidence="3">
    <location>
        <begin position="106"/>
        <end position="269"/>
    </location>
</feature>
<proteinExistence type="predicted"/>